<organism evidence="1 2">
    <name type="scientific">Aspergillus tanneri</name>
    <dbReference type="NCBI Taxonomy" id="1220188"/>
    <lineage>
        <taxon>Eukaryota</taxon>
        <taxon>Fungi</taxon>
        <taxon>Dikarya</taxon>
        <taxon>Ascomycota</taxon>
        <taxon>Pezizomycotina</taxon>
        <taxon>Eurotiomycetes</taxon>
        <taxon>Eurotiomycetidae</taxon>
        <taxon>Eurotiales</taxon>
        <taxon>Aspergillaceae</taxon>
        <taxon>Aspergillus</taxon>
        <taxon>Aspergillus subgen. Circumdati</taxon>
    </lineage>
</organism>
<protein>
    <submittedName>
        <fullName evidence="1">Uncharacterized protein</fullName>
    </submittedName>
</protein>
<comment type="caution">
    <text evidence="1">The sequence shown here is derived from an EMBL/GenBank/DDBJ whole genome shotgun (WGS) entry which is preliminary data.</text>
</comment>
<name>A0A4S3JH18_9EURO</name>
<evidence type="ECO:0000313" key="1">
    <source>
        <dbReference type="EMBL" id="THC94485.1"/>
    </source>
</evidence>
<dbReference type="VEuPathDB" id="FungiDB:EYZ11_006050"/>
<sequence>MTAVNTNTNVLEASRYAPVATLVLGRHSTGEEVIMGKRSGLV</sequence>
<dbReference type="EMBL" id="SOSA01000205">
    <property type="protein sequence ID" value="THC94485.1"/>
    <property type="molecule type" value="Genomic_DNA"/>
</dbReference>
<reference evidence="1 2" key="1">
    <citation type="submission" date="2019-03" db="EMBL/GenBank/DDBJ databases">
        <title>The genome sequence of a newly discovered highly antifungal drug resistant Aspergillus species, Aspergillus tanneri NIH 1004.</title>
        <authorList>
            <person name="Mounaud S."/>
            <person name="Singh I."/>
            <person name="Joardar V."/>
            <person name="Pakala S."/>
            <person name="Pakala S."/>
            <person name="Venepally P."/>
            <person name="Hoover J."/>
            <person name="Nierman W."/>
            <person name="Chung J."/>
            <person name="Losada L."/>
        </authorList>
    </citation>
    <scope>NUCLEOTIDE SEQUENCE [LARGE SCALE GENOMIC DNA]</scope>
    <source>
        <strain evidence="1 2">NIH1004</strain>
    </source>
</reference>
<evidence type="ECO:0000313" key="2">
    <source>
        <dbReference type="Proteomes" id="UP000308092"/>
    </source>
</evidence>
<dbReference type="Proteomes" id="UP000308092">
    <property type="component" value="Unassembled WGS sequence"/>
</dbReference>
<dbReference type="AlphaFoldDB" id="A0A4S3JH18"/>
<keyword evidence="2" id="KW-1185">Reference proteome</keyword>
<gene>
    <name evidence="1" type="ORF">EYZ11_006050</name>
</gene>
<accession>A0A4S3JH18</accession>
<proteinExistence type="predicted"/>